<dbReference type="AlphaFoldDB" id="A0A368KWY3"/>
<evidence type="ECO:0000256" key="2">
    <source>
        <dbReference type="ARBA" id="ARBA00008520"/>
    </source>
</evidence>
<feature type="compositionally biased region" description="Polar residues" evidence="3">
    <location>
        <begin position="474"/>
        <end position="492"/>
    </location>
</feature>
<dbReference type="PANTHER" id="PTHR43649">
    <property type="entry name" value="ARABINOSE-BINDING PROTEIN-RELATED"/>
    <property type="match status" value="1"/>
</dbReference>
<dbReference type="PANTHER" id="PTHR43649:SF12">
    <property type="entry name" value="DIACETYLCHITOBIOSE BINDING PROTEIN DASA"/>
    <property type="match status" value="1"/>
</dbReference>
<feature type="region of interest" description="Disordered" evidence="3">
    <location>
        <begin position="472"/>
        <end position="492"/>
    </location>
</feature>
<dbReference type="Proteomes" id="UP000253562">
    <property type="component" value="Unassembled WGS sequence"/>
</dbReference>
<accession>A0A368KWY3</accession>
<reference evidence="4 5" key="1">
    <citation type="submission" date="2018-07" db="EMBL/GenBank/DDBJ databases">
        <title>Comparative genomes isolates from brazilian mangrove.</title>
        <authorList>
            <person name="De Araujo J.E."/>
            <person name="Taketani R.G."/>
            <person name="Silva M.C.P."/>
            <person name="Lourenco M.V."/>
            <person name="Oliveira V.M."/>
            <person name="Andreote F.D."/>
        </authorList>
    </citation>
    <scope>NUCLEOTIDE SEQUENCE [LARGE SCALE GENOMIC DNA]</scope>
    <source>
        <strain evidence="4 5">HEX PRIS-MGV</strain>
    </source>
</reference>
<gene>
    <name evidence="4" type="ORF">DTL42_07020</name>
</gene>
<comment type="caution">
    <text evidence="4">The sequence shown here is derived from an EMBL/GenBank/DDBJ whole genome shotgun (WGS) entry which is preliminary data.</text>
</comment>
<dbReference type="EMBL" id="QPEX01000010">
    <property type="protein sequence ID" value="RCS54856.1"/>
    <property type="molecule type" value="Genomic_DNA"/>
</dbReference>
<sequence>MRVQSSFAFLPRFIDVSPMTSRFLLILLFIVLSVVGCNNTKKNSGDLPKLETPPLSIGVVADEALAERIRLEVSARTEEKITVETIPRKVFLNQQRQTKDILIYPPAMMGDLIQRNWLTPIPSSILSLQDLALDDIVLGVRQTEMHWGEKTYALPLGSPVLMLMVRTDILKQLNLETPTTWQEYAAVVEAIHNSEFLKSNDTVGAATIEPFGEAYLPSLFLARSAAYVKHSENLSTYFDFTNGKSRLTSPGFVRAAEELAQAAQTTPGEFKTLDPQSAAEAFLAGKSVMAIGWLNSKTKVPETFPPDIAFAPLPGSAEIYQSQGNQWVPRSGNKPVSVPLLSTSGMVGSVTSASGQTMHAADLLVLLTGPELCSLISPASQRTTFYRTSSLPMAEAWLPKGLPGGALRQYAKISIDQLQSPNSMVNIRIAHRQEYEEALRTALLSLIGPNPPNAETALKQAGETWDTISEKQGQENQTNAYHNSQGTANSAF</sequence>
<dbReference type="Pfam" id="PF13416">
    <property type="entry name" value="SBP_bac_8"/>
    <property type="match status" value="1"/>
</dbReference>
<dbReference type="SUPFAM" id="SSF53850">
    <property type="entry name" value="Periplasmic binding protein-like II"/>
    <property type="match status" value="1"/>
</dbReference>
<evidence type="ECO:0000313" key="4">
    <source>
        <dbReference type="EMBL" id="RCS54856.1"/>
    </source>
</evidence>
<evidence type="ECO:0000256" key="3">
    <source>
        <dbReference type="SAM" id="MobiDB-lite"/>
    </source>
</evidence>
<dbReference type="InterPro" id="IPR050490">
    <property type="entry name" value="Bact_solute-bd_prot1"/>
</dbReference>
<evidence type="ECO:0000313" key="5">
    <source>
        <dbReference type="Proteomes" id="UP000253562"/>
    </source>
</evidence>
<comment type="similarity">
    <text evidence="2">Belongs to the bacterial solute-binding protein 1 family.</text>
</comment>
<dbReference type="GO" id="GO:0042597">
    <property type="term" value="C:periplasmic space"/>
    <property type="evidence" value="ECO:0007669"/>
    <property type="project" value="UniProtKB-SubCell"/>
</dbReference>
<dbReference type="Gene3D" id="3.40.190.10">
    <property type="entry name" value="Periplasmic binding protein-like II"/>
    <property type="match status" value="1"/>
</dbReference>
<protein>
    <submittedName>
        <fullName evidence="4">Extracellular solute-binding protein</fullName>
    </submittedName>
</protein>
<proteinExistence type="inferred from homology"/>
<name>A0A368KWY3_9BACT</name>
<evidence type="ECO:0000256" key="1">
    <source>
        <dbReference type="ARBA" id="ARBA00004418"/>
    </source>
</evidence>
<comment type="subcellular location">
    <subcellularLocation>
        <location evidence="1">Periplasm</location>
    </subcellularLocation>
</comment>
<dbReference type="InterPro" id="IPR006059">
    <property type="entry name" value="SBP"/>
</dbReference>
<organism evidence="4 5">
    <name type="scientific">Bremerella cremea</name>
    <dbReference type="NCBI Taxonomy" id="1031537"/>
    <lineage>
        <taxon>Bacteria</taxon>
        <taxon>Pseudomonadati</taxon>
        <taxon>Planctomycetota</taxon>
        <taxon>Planctomycetia</taxon>
        <taxon>Pirellulales</taxon>
        <taxon>Pirellulaceae</taxon>
        <taxon>Bremerella</taxon>
    </lineage>
</organism>